<reference evidence="2" key="1">
    <citation type="journal article" date="2013" name="Science">
        <title>The Amborella genome and the evolution of flowering plants.</title>
        <authorList>
            <consortium name="Amborella Genome Project"/>
        </authorList>
    </citation>
    <scope>NUCLEOTIDE SEQUENCE [LARGE SCALE GENOMIC DNA]</scope>
</reference>
<name>W1P4A8_AMBTC</name>
<gene>
    <name evidence="1" type="ORF">AMTR_s00224p00028340</name>
</gene>
<accession>W1P4A8</accession>
<proteinExistence type="predicted"/>
<dbReference type="EMBL" id="KI394723">
    <property type="protein sequence ID" value="ERN01790.1"/>
    <property type="molecule type" value="Genomic_DNA"/>
</dbReference>
<dbReference type="Proteomes" id="UP000017836">
    <property type="component" value="Unassembled WGS sequence"/>
</dbReference>
<evidence type="ECO:0000313" key="2">
    <source>
        <dbReference type="Proteomes" id="UP000017836"/>
    </source>
</evidence>
<dbReference type="Gramene" id="ERN01790">
    <property type="protein sequence ID" value="ERN01790"/>
    <property type="gene ID" value="AMTR_s00224p00028340"/>
</dbReference>
<evidence type="ECO:0000313" key="1">
    <source>
        <dbReference type="EMBL" id="ERN01790.1"/>
    </source>
</evidence>
<sequence>MALWWLKNSGQALCSLENYQASTTAKHYGVIHNHSGAITQQSGSAVTGWVSPTLDRIRPAISSGSPAFGSLSPASNSLDTWDEQRIDNFLLGARGVCSNRRFMSMVR</sequence>
<protein>
    <submittedName>
        <fullName evidence="1">Uncharacterized protein</fullName>
    </submittedName>
</protein>
<organism evidence="1 2">
    <name type="scientific">Amborella trichopoda</name>
    <dbReference type="NCBI Taxonomy" id="13333"/>
    <lineage>
        <taxon>Eukaryota</taxon>
        <taxon>Viridiplantae</taxon>
        <taxon>Streptophyta</taxon>
        <taxon>Embryophyta</taxon>
        <taxon>Tracheophyta</taxon>
        <taxon>Spermatophyta</taxon>
        <taxon>Magnoliopsida</taxon>
        <taxon>Amborellales</taxon>
        <taxon>Amborellaceae</taxon>
        <taxon>Amborella</taxon>
    </lineage>
</organism>
<dbReference type="AlphaFoldDB" id="W1P4A8"/>
<keyword evidence="2" id="KW-1185">Reference proteome</keyword>
<dbReference type="HOGENOM" id="CLU_175807_0_0_1"/>